<name>A0A5J5F9Y4_9PEZI</name>
<feature type="compositionally biased region" description="Basic and acidic residues" evidence="2">
    <location>
        <begin position="291"/>
        <end position="301"/>
    </location>
</feature>
<sequence length="562" mass="62470">MDDGFGVGALDAATTYGQAASGNDAGNPAADRFNSGGVGVPRKLQRHSRSTRWGQDVAVAFRAKQSLQALRPRQKAFDSREATSPAICACAFGGWSIASKTPKDGPGHLAPDWKCQSGLHGVCRCQLASGVGNERAQLLAHWGSHCRDRELLLRPESSAPKERWEAVNGPIDTSKVMRPHNKSTLWDEYLEHYDKHKKYFNTKHKKAFCKRCIDKTVADLDRSPEARAKFGATGLMESWFDWKFRQAFEMVEAISGRSSNMQRHIRTCEHISPEDRKRIMENFESSQASRSSREPEAEGSKPHQVGTAPSPWPASAQYGFQATIANRPRATSNSDDDRTSASSIPSPGPPIRRPPERGPSNSPPRPVQKLSLQSILNDDSEPYSSSRGYTVRVSQRSILHNFDRPPIASQELAVERGRVEQLDHDIDELQRLRTSLDDQSSSYHGYHAIPSYETATIERMRQRLEELHQENENLRRRILSTENDNGELKAKLELAGEKLGRLEAAERESRRVAISSSSGSGSYTMATPRAHSVPALTPLAEPETLKRRKVGSDTSGFVAINR</sequence>
<gene>
    <name evidence="3" type="ORF">FN846DRAFT_886424</name>
</gene>
<accession>A0A5J5F9Y4</accession>
<comment type="caution">
    <text evidence="3">The sequence shown here is derived from an EMBL/GenBank/DDBJ whole genome shotgun (WGS) entry which is preliminary data.</text>
</comment>
<dbReference type="AlphaFoldDB" id="A0A5J5F9Y4"/>
<dbReference type="OrthoDB" id="5390268at2759"/>
<reference evidence="3 4" key="1">
    <citation type="submission" date="2019-09" db="EMBL/GenBank/DDBJ databases">
        <title>Draft genome of the ectomycorrhizal ascomycete Sphaerosporella brunnea.</title>
        <authorList>
            <consortium name="DOE Joint Genome Institute"/>
            <person name="Benucci G.M."/>
            <person name="Marozzi G."/>
            <person name="Antonielli L."/>
            <person name="Sanchez S."/>
            <person name="Marco P."/>
            <person name="Wang X."/>
            <person name="Falini L.B."/>
            <person name="Barry K."/>
            <person name="Haridas S."/>
            <person name="Lipzen A."/>
            <person name="Labutti K."/>
            <person name="Grigoriev I.V."/>
            <person name="Murat C."/>
            <person name="Martin F."/>
            <person name="Albertini E."/>
            <person name="Donnini D."/>
            <person name="Bonito G."/>
        </authorList>
    </citation>
    <scope>NUCLEOTIDE SEQUENCE [LARGE SCALE GENOMIC DNA]</scope>
    <source>
        <strain evidence="3 4">Sb_GMNB300</strain>
    </source>
</reference>
<evidence type="ECO:0000256" key="1">
    <source>
        <dbReference type="SAM" id="Coils"/>
    </source>
</evidence>
<evidence type="ECO:0000256" key="2">
    <source>
        <dbReference type="SAM" id="MobiDB-lite"/>
    </source>
</evidence>
<proteinExistence type="predicted"/>
<keyword evidence="4" id="KW-1185">Reference proteome</keyword>
<dbReference type="InParanoid" id="A0A5J5F9Y4"/>
<feature type="region of interest" description="Disordered" evidence="2">
    <location>
        <begin position="510"/>
        <end position="562"/>
    </location>
</feature>
<keyword evidence="1" id="KW-0175">Coiled coil</keyword>
<feature type="coiled-coil region" evidence="1">
    <location>
        <begin position="412"/>
        <end position="505"/>
    </location>
</feature>
<dbReference type="Proteomes" id="UP000326924">
    <property type="component" value="Unassembled WGS sequence"/>
</dbReference>
<dbReference type="EMBL" id="VXIS01000012">
    <property type="protein sequence ID" value="KAA8913790.1"/>
    <property type="molecule type" value="Genomic_DNA"/>
</dbReference>
<feature type="region of interest" description="Disordered" evidence="2">
    <location>
        <begin position="20"/>
        <end position="51"/>
    </location>
</feature>
<protein>
    <submittedName>
        <fullName evidence="3">Uncharacterized protein</fullName>
    </submittedName>
</protein>
<feature type="region of interest" description="Disordered" evidence="2">
    <location>
        <begin position="283"/>
        <end position="315"/>
    </location>
</feature>
<evidence type="ECO:0000313" key="3">
    <source>
        <dbReference type="EMBL" id="KAA8913790.1"/>
    </source>
</evidence>
<evidence type="ECO:0000313" key="4">
    <source>
        <dbReference type="Proteomes" id="UP000326924"/>
    </source>
</evidence>
<feature type="compositionally biased region" description="Low complexity" evidence="2">
    <location>
        <begin position="512"/>
        <end position="522"/>
    </location>
</feature>
<organism evidence="3 4">
    <name type="scientific">Sphaerosporella brunnea</name>
    <dbReference type="NCBI Taxonomy" id="1250544"/>
    <lineage>
        <taxon>Eukaryota</taxon>
        <taxon>Fungi</taxon>
        <taxon>Dikarya</taxon>
        <taxon>Ascomycota</taxon>
        <taxon>Pezizomycotina</taxon>
        <taxon>Pezizomycetes</taxon>
        <taxon>Pezizales</taxon>
        <taxon>Pyronemataceae</taxon>
        <taxon>Sphaerosporella</taxon>
    </lineage>
</organism>
<feature type="region of interest" description="Disordered" evidence="2">
    <location>
        <begin position="328"/>
        <end position="368"/>
    </location>
</feature>